<name>A0ABD1XEL2_9MARC</name>
<evidence type="ECO:0000313" key="2">
    <source>
        <dbReference type="EMBL" id="KAL2603267.1"/>
    </source>
</evidence>
<evidence type="ECO:0000313" key="3">
    <source>
        <dbReference type="Proteomes" id="UP001605036"/>
    </source>
</evidence>
<evidence type="ECO:0000256" key="1">
    <source>
        <dbReference type="SAM" id="MobiDB-lite"/>
    </source>
</evidence>
<reference evidence="2 3" key="1">
    <citation type="submission" date="2024-09" db="EMBL/GenBank/DDBJ databases">
        <title>Chromosome-scale assembly of Riccia fluitans.</title>
        <authorList>
            <person name="Paukszto L."/>
            <person name="Sawicki J."/>
            <person name="Karawczyk K."/>
            <person name="Piernik-Szablinska J."/>
            <person name="Szczecinska M."/>
            <person name="Mazdziarz M."/>
        </authorList>
    </citation>
    <scope>NUCLEOTIDE SEQUENCE [LARGE SCALE GENOMIC DNA]</scope>
    <source>
        <strain evidence="2">Rf_01</strain>
        <tissue evidence="2">Aerial parts of the thallus</tissue>
    </source>
</reference>
<comment type="caution">
    <text evidence="2">The sequence shown here is derived from an EMBL/GenBank/DDBJ whole genome shotgun (WGS) entry which is preliminary data.</text>
</comment>
<gene>
    <name evidence="2" type="ORF">R1flu_017255</name>
</gene>
<keyword evidence="3" id="KW-1185">Reference proteome</keyword>
<dbReference type="AlphaFoldDB" id="A0ABD1XEL2"/>
<dbReference type="Proteomes" id="UP001605036">
    <property type="component" value="Unassembled WGS sequence"/>
</dbReference>
<proteinExistence type="predicted"/>
<dbReference type="EMBL" id="JBHFFA010000011">
    <property type="protein sequence ID" value="KAL2603267.1"/>
    <property type="molecule type" value="Genomic_DNA"/>
</dbReference>
<organism evidence="2 3">
    <name type="scientific">Riccia fluitans</name>
    <dbReference type="NCBI Taxonomy" id="41844"/>
    <lineage>
        <taxon>Eukaryota</taxon>
        <taxon>Viridiplantae</taxon>
        <taxon>Streptophyta</taxon>
        <taxon>Embryophyta</taxon>
        <taxon>Marchantiophyta</taxon>
        <taxon>Marchantiopsida</taxon>
        <taxon>Marchantiidae</taxon>
        <taxon>Marchantiales</taxon>
        <taxon>Ricciaceae</taxon>
        <taxon>Riccia</taxon>
    </lineage>
</organism>
<feature type="region of interest" description="Disordered" evidence="1">
    <location>
        <begin position="59"/>
        <end position="84"/>
    </location>
</feature>
<protein>
    <submittedName>
        <fullName evidence="2">Uncharacterized protein</fullName>
    </submittedName>
</protein>
<sequence>MSRQIKALGVCNEATCLGLYLAHLYIHFHKMDNEEKEDSKKWKALIQIISDFNIKMEDEKESNEEIPHTTWEGEANGSKPRGKKKTVDYHDWGVQLVNLGRETLKLFEVFQVEVGSVTKKAMARNMGQIFAPPSIAEVDIQPWKKMVQNMISLLTEKQKKNKEVVEQHDYYKGRVHRSEKVPKTTMWCA</sequence>
<accession>A0ABD1XEL2</accession>